<dbReference type="EMBL" id="CAXAMM010044051">
    <property type="protein sequence ID" value="CAK9112914.1"/>
    <property type="molecule type" value="Genomic_DNA"/>
</dbReference>
<dbReference type="Proteomes" id="UP001642464">
    <property type="component" value="Unassembled WGS sequence"/>
</dbReference>
<name>A0ABP0SKJ2_9DINO</name>
<feature type="coiled-coil region" evidence="1">
    <location>
        <begin position="111"/>
        <end position="178"/>
    </location>
</feature>
<comment type="caution">
    <text evidence="2">The sequence shown here is derived from an EMBL/GenBank/DDBJ whole genome shotgun (WGS) entry which is preliminary data.</text>
</comment>
<sequence>MLSTDTNQCGLTGTMPASTKPHLYIFGGHSGKGMCMAAEIAGSDRTCAITTISKRGRPLAPGPATAFAQAMANHTVHYMAACDEKDVKAVECLMEWTAPSMQPLPEARFNVTEVMDEVKKEIAEMNQVQLERALATVQGLKNAVQKNQRQIKVRLDYKDCSEQEKKRLQDMRLDLQEKEACFLELLADLQQKVGEEAPPAPAEQAVCHVDTLLKQMEKELALQKSM</sequence>
<evidence type="ECO:0000256" key="1">
    <source>
        <dbReference type="SAM" id="Coils"/>
    </source>
</evidence>
<evidence type="ECO:0000313" key="2">
    <source>
        <dbReference type="EMBL" id="CAK9112914.1"/>
    </source>
</evidence>
<organism evidence="2 3">
    <name type="scientific">Durusdinium trenchii</name>
    <dbReference type="NCBI Taxonomy" id="1381693"/>
    <lineage>
        <taxon>Eukaryota</taxon>
        <taxon>Sar</taxon>
        <taxon>Alveolata</taxon>
        <taxon>Dinophyceae</taxon>
        <taxon>Suessiales</taxon>
        <taxon>Symbiodiniaceae</taxon>
        <taxon>Durusdinium</taxon>
    </lineage>
</organism>
<accession>A0ABP0SKJ2</accession>
<keyword evidence="1" id="KW-0175">Coiled coil</keyword>
<reference evidence="2 3" key="1">
    <citation type="submission" date="2024-02" db="EMBL/GenBank/DDBJ databases">
        <authorList>
            <person name="Chen Y."/>
            <person name="Shah S."/>
            <person name="Dougan E. K."/>
            <person name="Thang M."/>
            <person name="Chan C."/>
        </authorList>
    </citation>
    <scope>NUCLEOTIDE SEQUENCE [LARGE SCALE GENOMIC DNA]</scope>
</reference>
<evidence type="ECO:0000313" key="3">
    <source>
        <dbReference type="Proteomes" id="UP001642464"/>
    </source>
</evidence>
<proteinExistence type="predicted"/>
<protein>
    <submittedName>
        <fullName evidence="2">Nipped-B-like protein B</fullName>
    </submittedName>
</protein>
<gene>
    <name evidence="2" type="ORF">SCF082_LOCUS52348</name>
</gene>
<keyword evidence="3" id="KW-1185">Reference proteome</keyword>